<dbReference type="GO" id="GO:0005737">
    <property type="term" value="C:cytoplasm"/>
    <property type="evidence" value="ECO:0007669"/>
    <property type="project" value="InterPro"/>
</dbReference>
<reference evidence="10" key="1">
    <citation type="journal article" date="2012" name="PLoS ONE">
        <title>Gene sets for utilization of primary and secondary nutrition supplies in the distal gut of endangered iberian lynx.</title>
        <authorList>
            <person name="Alcaide M."/>
            <person name="Messina E."/>
            <person name="Richter M."/>
            <person name="Bargiela R."/>
            <person name="Peplies J."/>
            <person name="Huws S.A."/>
            <person name="Newbold C.J."/>
            <person name="Golyshin P.N."/>
            <person name="Simon M.A."/>
            <person name="Lopez G."/>
            <person name="Yakimov M.M."/>
            <person name="Ferrer M."/>
        </authorList>
    </citation>
    <scope>NUCLEOTIDE SEQUENCE</scope>
</reference>
<dbReference type="Gene3D" id="1.10.287.380">
    <property type="entry name" value="Valyl-tRNA synthetase, C-terminal domain"/>
    <property type="match status" value="1"/>
</dbReference>
<dbReference type="GO" id="GO:0006438">
    <property type="term" value="P:valyl-tRNA aminoacylation"/>
    <property type="evidence" value="ECO:0007669"/>
    <property type="project" value="InterPro"/>
</dbReference>
<comment type="caution">
    <text evidence="10">The sequence shown here is derived from an EMBL/GenBank/DDBJ whole genome shotgun (WGS) entry which is preliminary data.</text>
</comment>
<name>J9C7E9_9ZZZZ</name>
<evidence type="ECO:0000256" key="7">
    <source>
        <dbReference type="ARBA" id="ARBA00029936"/>
    </source>
</evidence>
<protein>
    <recommendedName>
        <fullName evidence="1">valine--tRNA ligase</fullName>
        <ecNumber evidence="1">6.1.1.9</ecNumber>
    </recommendedName>
    <alternativeName>
        <fullName evidence="7">Valyl-tRNA synthetase</fullName>
    </alternativeName>
</protein>
<accession>J9C7E9</accession>
<evidence type="ECO:0000256" key="8">
    <source>
        <dbReference type="ARBA" id="ARBA00047552"/>
    </source>
</evidence>
<dbReference type="SUPFAM" id="SSF46589">
    <property type="entry name" value="tRNA-binding arm"/>
    <property type="match status" value="1"/>
</dbReference>
<dbReference type="EC" id="6.1.1.9" evidence="1"/>
<feature type="domain" description="Valyl-tRNA synthetase tRNA-binding arm" evidence="9">
    <location>
        <begin position="3"/>
        <end position="67"/>
    </location>
</feature>
<dbReference type="InterPro" id="IPR037118">
    <property type="entry name" value="Val-tRNA_synth_C_sf"/>
</dbReference>
<dbReference type="Pfam" id="PF10458">
    <property type="entry name" value="Val_tRNA-synt_C"/>
    <property type="match status" value="1"/>
</dbReference>
<organism evidence="10">
    <name type="scientific">gut metagenome</name>
    <dbReference type="NCBI Taxonomy" id="749906"/>
    <lineage>
        <taxon>unclassified sequences</taxon>
        <taxon>metagenomes</taxon>
        <taxon>organismal metagenomes</taxon>
    </lineage>
</organism>
<keyword evidence="4" id="KW-0067">ATP-binding</keyword>
<dbReference type="GO" id="GO:0005524">
    <property type="term" value="F:ATP binding"/>
    <property type="evidence" value="ECO:0007669"/>
    <property type="project" value="UniProtKB-KW"/>
</dbReference>
<evidence type="ECO:0000259" key="9">
    <source>
        <dbReference type="Pfam" id="PF10458"/>
    </source>
</evidence>
<evidence type="ECO:0000256" key="1">
    <source>
        <dbReference type="ARBA" id="ARBA00013169"/>
    </source>
</evidence>
<evidence type="ECO:0000313" key="10">
    <source>
        <dbReference type="EMBL" id="EJW95780.1"/>
    </source>
</evidence>
<dbReference type="FunFam" id="1.10.287.380:FF:000001">
    <property type="entry name" value="Valine--tRNA ligase"/>
    <property type="match status" value="1"/>
</dbReference>
<keyword evidence="5" id="KW-0648">Protein biosynthesis</keyword>
<evidence type="ECO:0000256" key="2">
    <source>
        <dbReference type="ARBA" id="ARBA00022598"/>
    </source>
</evidence>
<proteinExistence type="predicted"/>
<keyword evidence="6 10" id="KW-0030">Aminoacyl-tRNA synthetase</keyword>
<evidence type="ECO:0000256" key="4">
    <source>
        <dbReference type="ARBA" id="ARBA00022840"/>
    </source>
</evidence>
<gene>
    <name evidence="10" type="ORF">EVA_16114</name>
</gene>
<dbReference type="InterPro" id="IPR019499">
    <property type="entry name" value="Val-tRNA_synth_tRNA-bd"/>
</dbReference>
<evidence type="ECO:0000256" key="6">
    <source>
        <dbReference type="ARBA" id="ARBA00023146"/>
    </source>
</evidence>
<sequence length="69" mass="7759">MINVEEELAKLNDELKHQQGFLASVMKKLGNENFVSKAPAKVIEMEKKKQADAESRIKSIEESITALTK</sequence>
<dbReference type="EMBL" id="AMCI01005611">
    <property type="protein sequence ID" value="EJW95780.1"/>
    <property type="molecule type" value="Genomic_DNA"/>
</dbReference>
<dbReference type="InterPro" id="IPR010978">
    <property type="entry name" value="tRNA-bd_arm"/>
</dbReference>
<comment type="catalytic activity">
    <reaction evidence="8">
        <text>tRNA(Val) + L-valine + ATP = L-valyl-tRNA(Val) + AMP + diphosphate</text>
        <dbReference type="Rhea" id="RHEA:10704"/>
        <dbReference type="Rhea" id="RHEA-COMP:9672"/>
        <dbReference type="Rhea" id="RHEA-COMP:9708"/>
        <dbReference type="ChEBI" id="CHEBI:30616"/>
        <dbReference type="ChEBI" id="CHEBI:33019"/>
        <dbReference type="ChEBI" id="CHEBI:57762"/>
        <dbReference type="ChEBI" id="CHEBI:78442"/>
        <dbReference type="ChEBI" id="CHEBI:78537"/>
        <dbReference type="ChEBI" id="CHEBI:456215"/>
        <dbReference type="EC" id="6.1.1.9"/>
    </reaction>
</comment>
<evidence type="ECO:0000256" key="3">
    <source>
        <dbReference type="ARBA" id="ARBA00022741"/>
    </source>
</evidence>
<keyword evidence="2 10" id="KW-0436">Ligase</keyword>
<evidence type="ECO:0000256" key="5">
    <source>
        <dbReference type="ARBA" id="ARBA00022917"/>
    </source>
</evidence>
<keyword evidence="3" id="KW-0547">Nucleotide-binding</keyword>
<dbReference type="AlphaFoldDB" id="J9C7E9"/>
<dbReference type="GO" id="GO:0004832">
    <property type="term" value="F:valine-tRNA ligase activity"/>
    <property type="evidence" value="ECO:0007669"/>
    <property type="project" value="UniProtKB-EC"/>
</dbReference>